<dbReference type="PANTHER" id="PTHR33678:SF1">
    <property type="entry name" value="BLL1576 PROTEIN"/>
    <property type="match status" value="1"/>
</dbReference>
<dbReference type="NCBIfam" id="NF033517">
    <property type="entry name" value="transpos_IS66"/>
    <property type="match status" value="1"/>
</dbReference>
<feature type="region of interest" description="Disordered" evidence="1">
    <location>
        <begin position="43"/>
        <end position="107"/>
    </location>
</feature>
<evidence type="ECO:0000313" key="5">
    <source>
        <dbReference type="EMBL" id="PZR03323.1"/>
    </source>
</evidence>
<feature type="domain" description="Transposase IS66 central" evidence="2">
    <location>
        <begin position="163"/>
        <end position="443"/>
    </location>
</feature>
<dbReference type="Pfam" id="PF13817">
    <property type="entry name" value="DDE_Tnp_IS66_C"/>
    <property type="match status" value="1"/>
</dbReference>
<name>A0A2W5SR85_9BACT</name>
<dbReference type="Proteomes" id="UP000249061">
    <property type="component" value="Unassembled WGS sequence"/>
</dbReference>
<dbReference type="InterPro" id="IPR004291">
    <property type="entry name" value="Transposase_IS66_central"/>
</dbReference>
<dbReference type="InterPro" id="IPR052344">
    <property type="entry name" value="Transposase-related"/>
</dbReference>
<evidence type="ECO:0000256" key="1">
    <source>
        <dbReference type="SAM" id="MobiDB-lite"/>
    </source>
</evidence>
<proteinExistence type="predicted"/>
<dbReference type="Pfam" id="PF13005">
    <property type="entry name" value="zf-IS66"/>
    <property type="match status" value="1"/>
</dbReference>
<dbReference type="EMBL" id="QFQP01000098">
    <property type="protein sequence ID" value="PZR03323.1"/>
    <property type="molecule type" value="Genomic_DNA"/>
</dbReference>
<feature type="domain" description="Transposase IS66 C-terminal" evidence="4">
    <location>
        <begin position="450"/>
        <end position="487"/>
    </location>
</feature>
<dbReference type="PANTHER" id="PTHR33678">
    <property type="entry name" value="BLL1576 PROTEIN"/>
    <property type="match status" value="1"/>
</dbReference>
<evidence type="ECO:0000313" key="6">
    <source>
        <dbReference type="Proteomes" id="UP000249061"/>
    </source>
</evidence>
<organism evidence="5 6">
    <name type="scientific">Archangium gephyra</name>
    <dbReference type="NCBI Taxonomy" id="48"/>
    <lineage>
        <taxon>Bacteria</taxon>
        <taxon>Pseudomonadati</taxon>
        <taxon>Myxococcota</taxon>
        <taxon>Myxococcia</taxon>
        <taxon>Myxococcales</taxon>
        <taxon>Cystobacterineae</taxon>
        <taxon>Archangiaceae</taxon>
        <taxon>Archangium</taxon>
    </lineage>
</organism>
<gene>
    <name evidence="5" type="ORF">DI536_36110</name>
</gene>
<reference evidence="5 6" key="1">
    <citation type="submission" date="2017-08" db="EMBL/GenBank/DDBJ databases">
        <title>Infants hospitalized years apart are colonized by the same room-sourced microbial strains.</title>
        <authorList>
            <person name="Brooks B."/>
            <person name="Olm M.R."/>
            <person name="Firek B.A."/>
            <person name="Baker R."/>
            <person name="Thomas B.C."/>
            <person name="Morowitz M.J."/>
            <person name="Banfield J.F."/>
        </authorList>
    </citation>
    <scope>NUCLEOTIDE SEQUENCE [LARGE SCALE GENOMIC DNA]</scope>
    <source>
        <strain evidence="5">S2_003_000_R2_14</strain>
    </source>
</reference>
<evidence type="ECO:0000259" key="2">
    <source>
        <dbReference type="Pfam" id="PF03050"/>
    </source>
</evidence>
<dbReference type="AlphaFoldDB" id="A0A2W5SR85"/>
<feature type="domain" description="Transposase IS66 zinc-finger binding" evidence="3">
    <location>
        <begin position="104"/>
        <end position="147"/>
    </location>
</feature>
<feature type="compositionally biased region" description="Basic and acidic residues" evidence="1">
    <location>
        <begin position="53"/>
        <end position="94"/>
    </location>
</feature>
<sequence length="502" mass="56273">MAGKEHDCEWKERHEALAAQHVELATKHQTLAEHLSVLQHELEKMKRQMLGPKSEKMPRVSDELRKDEKADPAETKRKRRERSDLRKAHLEQKTTVHAVPASQRQCPQCGGKDLKPLGKGKESIVYEYVPAHFVAHRHVRETLSCPCGGHVVTAEGPTKWVEKSQYAPSFVASVITSKCADSIPLYRLEKELHRIGVPVARSTMTDLFHRAAHHLQPLVGRLEELVRNAPIVRADETSKKVMAARKCHTGFIWTFRARVPQPLITYRFAMTRSGETPRELLTGTRGHLVVDGYSGYNDVTDVDGRKRVGCHAHLRRYFFDAKAAAPEVAAKALDFILGLYRVEHEASERGILGSEAHLELRRTRSAAIRTAMRAWLDEQRPHHAPKSPMGAAIRYAINQWDALGAFLDDANVPLDNNESESALRRVALGRKNFLFVGNEAAGENLAGLYSLVATCEANDVNPVEYLADVLVRVNEHPNSKLDELLPHNWRGPPSSRAAATAR</sequence>
<protein>
    <submittedName>
        <fullName evidence="5">IS66 family transposase</fullName>
    </submittedName>
</protein>
<dbReference type="InterPro" id="IPR039552">
    <property type="entry name" value="IS66_C"/>
</dbReference>
<dbReference type="Pfam" id="PF03050">
    <property type="entry name" value="DDE_Tnp_IS66"/>
    <property type="match status" value="1"/>
</dbReference>
<evidence type="ECO:0000259" key="3">
    <source>
        <dbReference type="Pfam" id="PF13005"/>
    </source>
</evidence>
<dbReference type="InterPro" id="IPR024474">
    <property type="entry name" value="Znf_dom_IS66"/>
</dbReference>
<evidence type="ECO:0000259" key="4">
    <source>
        <dbReference type="Pfam" id="PF13817"/>
    </source>
</evidence>
<comment type="caution">
    <text evidence="5">The sequence shown here is derived from an EMBL/GenBank/DDBJ whole genome shotgun (WGS) entry which is preliminary data.</text>
</comment>
<accession>A0A2W5SR85</accession>